<dbReference type="InterPro" id="IPR003439">
    <property type="entry name" value="ABC_transporter-like_ATP-bd"/>
</dbReference>
<dbReference type="PANTHER" id="PTHR42794">
    <property type="entry name" value="HEMIN IMPORT ATP-BINDING PROTEIN HMUV"/>
    <property type="match status" value="1"/>
</dbReference>
<dbReference type="Proteomes" id="UP000593594">
    <property type="component" value="Chromosome"/>
</dbReference>
<gene>
    <name evidence="8" type="ORF">HW532_03410</name>
</gene>
<keyword evidence="5" id="KW-1278">Translocase</keyword>
<proteinExistence type="inferred from homology"/>
<organism evidence="8 9">
    <name type="scientific">Kaustia mangrovi</name>
    <dbReference type="NCBI Taxonomy" id="2593653"/>
    <lineage>
        <taxon>Bacteria</taxon>
        <taxon>Pseudomonadati</taxon>
        <taxon>Pseudomonadota</taxon>
        <taxon>Alphaproteobacteria</taxon>
        <taxon>Hyphomicrobiales</taxon>
        <taxon>Parvibaculaceae</taxon>
        <taxon>Kaustia</taxon>
    </lineage>
</organism>
<evidence type="ECO:0000256" key="6">
    <source>
        <dbReference type="ARBA" id="ARBA00037066"/>
    </source>
</evidence>
<dbReference type="EMBL" id="CP058214">
    <property type="protein sequence ID" value="QPC41846.1"/>
    <property type="molecule type" value="Genomic_DNA"/>
</dbReference>
<keyword evidence="9" id="KW-1185">Reference proteome</keyword>
<dbReference type="Pfam" id="PF00005">
    <property type="entry name" value="ABC_tran"/>
    <property type="match status" value="1"/>
</dbReference>
<evidence type="ECO:0000313" key="9">
    <source>
        <dbReference type="Proteomes" id="UP000593594"/>
    </source>
</evidence>
<accession>A0A7S8C1X9</accession>
<evidence type="ECO:0000256" key="5">
    <source>
        <dbReference type="ARBA" id="ARBA00022967"/>
    </source>
</evidence>
<dbReference type="RefSeq" id="WP_213163074.1">
    <property type="nucleotide sequence ID" value="NZ_CP058214.1"/>
</dbReference>
<keyword evidence="4 8" id="KW-0067">ATP-binding</keyword>
<evidence type="ECO:0000256" key="4">
    <source>
        <dbReference type="ARBA" id="ARBA00022840"/>
    </source>
</evidence>
<comment type="similarity">
    <text evidence="1">Belongs to the ABC transporter superfamily.</text>
</comment>
<dbReference type="GO" id="GO:0016887">
    <property type="term" value="F:ATP hydrolysis activity"/>
    <property type="evidence" value="ECO:0007669"/>
    <property type="project" value="InterPro"/>
</dbReference>
<evidence type="ECO:0000259" key="7">
    <source>
        <dbReference type="PROSITE" id="PS50893"/>
    </source>
</evidence>
<dbReference type="InterPro" id="IPR027417">
    <property type="entry name" value="P-loop_NTPase"/>
</dbReference>
<keyword evidence="3" id="KW-0547">Nucleotide-binding</keyword>
<feature type="domain" description="ABC transporter" evidence="7">
    <location>
        <begin position="2"/>
        <end position="243"/>
    </location>
</feature>
<sequence length="266" mass="28359">MLDARDISVTLGGRQVLSPMTLSLGPGTFTVVVGPNGAGKSTLFKVLTGEIAPDCGTVQLDGTPLDEWPRDRLARRRAVLPQASHLAFPFTVYEVAALGLMAGGSSLPPALRDRLPMEALRRVGLDTHAGRFYQHLSGGEQQRVQIARVFCQLDAGRSDGTQQYLFLDEPISSLDLNHQMATLDLAREAARGGLGAVAILHDINLASLYADRLIVMADGRIVADGPPADVLTTEIVRSVFKVGLTLNHVPEGTRPFALPHSVGAAP</sequence>
<evidence type="ECO:0000256" key="1">
    <source>
        <dbReference type="ARBA" id="ARBA00005417"/>
    </source>
</evidence>
<dbReference type="InterPro" id="IPR003593">
    <property type="entry name" value="AAA+_ATPase"/>
</dbReference>
<evidence type="ECO:0000313" key="8">
    <source>
        <dbReference type="EMBL" id="QPC41846.1"/>
    </source>
</evidence>
<keyword evidence="2" id="KW-0813">Transport</keyword>
<dbReference type="PANTHER" id="PTHR42794:SF1">
    <property type="entry name" value="HEMIN IMPORT ATP-BINDING PROTEIN HMUV"/>
    <property type="match status" value="1"/>
</dbReference>
<protein>
    <submittedName>
        <fullName evidence="8">Heme ABC transporter ATP-binding protein</fullName>
    </submittedName>
</protein>
<name>A0A7S8C1X9_9HYPH</name>
<evidence type="ECO:0000256" key="2">
    <source>
        <dbReference type="ARBA" id="ARBA00022448"/>
    </source>
</evidence>
<evidence type="ECO:0000256" key="3">
    <source>
        <dbReference type="ARBA" id="ARBA00022741"/>
    </source>
</evidence>
<dbReference type="PROSITE" id="PS50893">
    <property type="entry name" value="ABC_TRANSPORTER_2"/>
    <property type="match status" value="1"/>
</dbReference>
<dbReference type="SMART" id="SM00382">
    <property type="entry name" value="AAA"/>
    <property type="match status" value="1"/>
</dbReference>
<dbReference type="KEGG" id="kmn:HW532_03410"/>
<dbReference type="GO" id="GO:0005524">
    <property type="term" value="F:ATP binding"/>
    <property type="evidence" value="ECO:0007669"/>
    <property type="project" value="UniProtKB-KW"/>
</dbReference>
<dbReference type="Gene3D" id="3.40.50.300">
    <property type="entry name" value="P-loop containing nucleotide triphosphate hydrolases"/>
    <property type="match status" value="1"/>
</dbReference>
<dbReference type="SUPFAM" id="SSF52540">
    <property type="entry name" value="P-loop containing nucleoside triphosphate hydrolases"/>
    <property type="match status" value="1"/>
</dbReference>
<dbReference type="NCBIfam" id="NF010068">
    <property type="entry name" value="PRK13548.1"/>
    <property type="match status" value="1"/>
</dbReference>
<dbReference type="InterPro" id="IPR017871">
    <property type="entry name" value="ABC_transporter-like_CS"/>
</dbReference>
<dbReference type="CDD" id="cd03214">
    <property type="entry name" value="ABC_Iron-Siderophores_B12_Hemin"/>
    <property type="match status" value="1"/>
</dbReference>
<comment type="function">
    <text evidence="6">Part of the ABC transporter complex HmuTUV involved in hemin import. Responsible for energy coupling to the transport system.</text>
</comment>
<dbReference type="PROSITE" id="PS00211">
    <property type="entry name" value="ABC_TRANSPORTER_1"/>
    <property type="match status" value="1"/>
</dbReference>
<dbReference type="AlphaFoldDB" id="A0A7S8C1X9"/>
<reference evidence="8 9" key="1">
    <citation type="submission" date="2020-06" db="EMBL/GenBank/DDBJ databases">
        <title>Genome sequence of 2 isolates from Red Sea Mangroves.</title>
        <authorList>
            <person name="Sefrji F."/>
            <person name="Michoud G."/>
            <person name="Merlino G."/>
            <person name="Daffonchio D."/>
        </authorList>
    </citation>
    <scope>NUCLEOTIDE SEQUENCE [LARGE SCALE GENOMIC DNA]</scope>
    <source>
        <strain evidence="8 9">R1DC25</strain>
    </source>
</reference>